<organism evidence="2 3">
    <name type="scientific">Dankookia rubra</name>
    <dbReference type="NCBI Taxonomy" id="1442381"/>
    <lineage>
        <taxon>Bacteria</taxon>
        <taxon>Pseudomonadati</taxon>
        <taxon>Pseudomonadota</taxon>
        <taxon>Alphaproteobacteria</taxon>
        <taxon>Acetobacterales</taxon>
        <taxon>Roseomonadaceae</taxon>
        <taxon>Dankookia</taxon>
    </lineage>
</organism>
<proteinExistence type="predicted"/>
<dbReference type="GO" id="GO:0008757">
    <property type="term" value="F:S-adenosylmethionine-dependent methyltransferase activity"/>
    <property type="evidence" value="ECO:0007669"/>
    <property type="project" value="InterPro"/>
</dbReference>
<dbReference type="EMBL" id="SMSJ01000167">
    <property type="protein sequence ID" value="TDH58010.1"/>
    <property type="molecule type" value="Genomic_DNA"/>
</dbReference>
<keyword evidence="2" id="KW-0808">Transferase</keyword>
<evidence type="ECO:0000313" key="2">
    <source>
        <dbReference type="EMBL" id="TDH58010.1"/>
    </source>
</evidence>
<dbReference type="InterPro" id="IPR013216">
    <property type="entry name" value="Methyltransf_11"/>
</dbReference>
<keyword evidence="3" id="KW-1185">Reference proteome</keyword>
<name>A0A4R5Q520_9PROT</name>
<accession>A0A4R5Q520</accession>
<feature type="domain" description="Methyltransferase type 11" evidence="1">
    <location>
        <begin position="56"/>
        <end position="147"/>
    </location>
</feature>
<evidence type="ECO:0000313" key="3">
    <source>
        <dbReference type="Proteomes" id="UP000295096"/>
    </source>
</evidence>
<sequence>MEGHDMAFDARAFTAFERAAHDRIAVPYAEHFAPLTSLALGPLLDTARVAAGMRALDVATGPGVAAAAARARGAAVTGVDVSPGMIALARKAHPAIVFQEADIVALPFPDGIFDAVVGNFALGHFPEPEAALAECMRVLAPGSALAFSWWDQPARQRVQGLFRETIAELGLPPHPDVPQGHDTLRFSNPKAFAELLRGAGLSGVAVTEHRTVQAMPDIEALWRAGMGGMAVTASAIAVQNAATQARAREVLARRAEAHRGPMGFEIPIAYFIGSGQRP</sequence>
<dbReference type="Pfam" id="PF08241">
    <property type="entry name" value="Methyltransf_11"/>
    <property type="match status" value="1"/>
</dbReference>
<dbReference type="GO" id="GO:0032259">
    <property type="term" value="P:methylation"/>
    <property type="evidence" value="ECO:0007669"/>
    <property type="project" value="UniProtKB-KW"/>
</dbReference>
<protein>
    <submittedName>
        <fullName evidence="2">Class I SAM-dependent methyltransferase</fullName>
    </submittedName>
</protein>
<dbReference type="OrthoDB" id="7269193at2"/>
<evidence type="ECO:0000259" key="1">
    <source>
        <dbReference type="Pfam" id="PF08241"/>
    </source>
</evidence>
<reference evidence="2 3" key="1">
    <citation type="journal article" date="2016" name="J. Microbiol.">
        <title>Dankookia rubra gen. nov., sp. nov., an alphaproteobacterium isolated from sediment of a shallow stream.</title>
        <authorList>
            <person name="Kim W.H."/>
            <person name="Kim D.H."/>
            <person name="Kang K."/>
            <person name="Ahn T.Y."/>
        </authorList>
    </citation>
    <scope>NUCLEOTIDE SEQUENCE [LARGE SCALE GENOMIC DNA]</scope>
    <source>
        <strain evidence="2 3">JCM30602</strain>
    </source>
</reference>
<dbReference type="Gene3D" id="3.40.50.150">
    <property type="entry name" value="Vaccinia Virus protein VP39"/>
    <property type="match status" value="1"/>
</dbReference>
<keyword evidence="2" id="KW-0489">Methyltransferase</keyword>
<dbReference type="PANTHER" id="PTHR43591">
    <property type="entry name" value="METHYLTRANSFERASE"/>
    <property type="match status" value="1"/>
</dbReference>
<dbReference type="SUPFAM" id="SSF53335">
    <property type="entry name" value="S-adenosyl-L-methionine-dependent methyltransferases"/>
    <property type="match status" value="1"/>
</dbReference>
<dbReference type="Proteomes" id="UP000295096">
    <property type="component" value="Unassembled WGS sequence"/>
</dbReference>
<comment type="caution">
    <text evidence="2">The sequence shown here is derived from an EMBL/GenBank/DDBJ whole genome shotgun (WGS) entry which is preliminary data.</text>
</comment>
<gene>
    <name evidence="2" type="ORF">E2C06_34830</name>
</gene>
<dbReference type="InterPro" id="IPR029063">
    <property type="entry name" value="SAM-dependent_MTases_sf"/>
</dbReference>
<dbReference type="CDD" id="cd02440">
    <property type="entry name" value="AdoMet_MTases"/>
    <property type="match status" value="1"/>
</dbReference>
<dbReference type="AlphaFoldDB" id="A0A4R5Q520"/>